<dbReference type="OrthoDB" id="5288100at2"/>
<dbReference type="InterPro" id="IPR036134">
    <property type="entry name" value="Crypto/Photolyase_FAD-like_sf"/>
</dbReference>
<dbReference type="InterPro" id="IPR052551">
    <property type="entry name" value="UV-DNA_repair_photolyase"/>
</dbReference>
<dbReference type="InterPro" id="IPR014729">
    <property type="entry name" value="Rossmann-like_a/b/a_fold"/>
</dbReference>
<dbReference type="PANTHER" id="PTHR38657:SF1">
    <property type="entry name" value="SLR1343 PROTEIN"/>
    <property type="match status" value="1"/>
</dbReference>
<dbReference type="Proteomes" id="UP000030004">
    <property type="component" value="Unassembled WGS sequence"/>
</dbReference>
<dbReference type="Gene3D" id="1.10.579.10">
    <property type="entry name" value="DNA Cyclobutane Dipyrimidine Photolyase, subunit A, domain 3"/>
    <property type="match status" value="1"/>
</dbReference>
<dbReference type="Gene3D" id="3.40.50.620">
    <property type="entry name" value="HUPs"/>
    <property type="match status" value="1"/>
</dbReference>
<dbReference type="Gene3D" id="1.10.10.1710">
    <property type="entry name" value="Deoxyribodipyrimidine photolyase-related"/>
    <property type="match status" value="1"/>
</dbReference>
<dbReference type="AlphaFoldDB" id="A0A0A0EFX6"/>
<dbReference type="eggNOG" id="COG3046">
    <property type="taxonomic scope" value="Bacteria"/>
</dbReference>
<dbReference type="PANTHER" id="PTHR38657">
    <property type="entry name" value="SLR1343 PROTEIN"/>
    <property type="match status" value="1"/>
</dbReference>
<reference evidence="1 2" key="1">
    <citation type="journal article" date="2015" name="Antonie Van Leeuwenhoek">
        <title>Pseudooceanicola atlanticus gen. nov. sp. nov., isolated from surface seawater of the Atlantic Ocean and reclassification of Oceanicola batsensis, Oceanicola marinus, Oceanicola nitratireducens, Oceanicola nanhaiensis, Oceanicola antarcticus and Oceanicola flagellatus, as Pseudooceanicola batsensis comb. nov., Pseudooceanicola marinus comb. nov., Pseudooceanicola nitratireducens comb. nov., Pseudooceanicola nanhaiensis comb. nov., Pseudooceanicola antarcticus comb. nov., and Pseudooceanicola flagellatus comb. nov.</title>
        <authorList>
            <person name="Lai Q."/>
            <person name="Li G."/>
            <person name="Liu X."/>
            <person name="Du Y."/>
            <person name="Sun F."/>
            <person name="Shao Z."/>
        </authorList>
    </citation>
    <scope>NUCLEOTIDE SEQUENCE [LARGE SCALE GENOMIC DNA]</scope>
    <source>
        <strain evidence="1 2">22II-s11g</strain>
    </source>
</reference>
<dbReference type="SUPFAM" id="SSF48173">
    <property type="entry name" value="Cryptochrome/photolyase FAD-binding domain"/>
    <property type="match status" value="1"/>
</dbReference>
<dbReference type="InterPro" id="IPR007357">
    <property type="entry name" value="PhrB-like"/>
</dbReference>
<evidence type="ECO:0000313" key="1">
    <source>
        <dbReference type="EMBL" id="KGM48112.1"/>
    </source>
</evidence>
<dbReference type="STRING" id="1461694.ATO9_14135"/>
<dbReference type="Gene3D" id="1.25.40.80">
    <property type="match status" value="1"/>
</dbReference>
<organism evidence="1 2">
    <name type="scientific">Pseudooceanicola atlanticus</name>
    <dbReference type="NCBI Taxonomy" id="1461694"/>
    <lineage>
        <taxon>Bacteria</taxon>
        <taxon>Pseudomonadati</taxon>
        <taxon>Pseudomonadota</taxon>
        <taxon>Alphaproteobacteria</taxon>
        <taxon>Rhodobacterales</taxon>
        <taxon>Paracoccaceae</taxon>
        <taxon>Pseudooceanicola</taxon>
    </lineage>
</organism>
<sequence>MVRRVILVLGDQLSPDLAVLRDGDPEQDVVVMAEVADEAGYVPHHPKKIALIFSAMRHFAEELREGGWDVRYFRLDGDEAPRSICGALMRVVQDLSPEEVVAVEPGEWRLIDALEACPVGVRMVEDDRFYASHKRFEDWADGRKELRMEWFYREMRRESGLLMEGSDPAGGKWNYDKENRKPAERSLLQAKPMEFTPDAITEEVLALVGDRFGENFGSLDGFVFGVTRGQARRALSHFVKTQLPEFGDYQDAMLRDEPFLNHGVLSIYMNIGLLSPREVCAAAEAAWKAGDVPINSAEGFIRQILGWREYIRGIYFLKGPDYVASNTLEQGRDLPALYWGAETDMTCLREAVAQTRDLAYAHHIQRLMVTGNFALLAGVDPAQVHEWYLAVYADAFEWVEAPNTVGMSQWADGGVVASKPYVSSGSYINKMSDYCSGCAYSVDTKVGEGACPFNLLYWHFLDRHRDRFKGNRRMGVVYSSWDKMAEDKRRQILSEAEDFLDGLETGY</sequence>
<gene>
    <name evidence="1" type="ORF">ATO9_14135</name>
</gene>
<comment type="caution">
    <text evidence="1">The sequence shown here is derived from an EMBL/GenBank/DDBJ whole genome shotgun (WGS) entry which is preliminary data.</text>
</comment>
<dbReference type="RefSeq" id="WP_043750151.1">
    <property type="nucleotide sequence ID" value="NZ_AQQX01000005.1"/>
</dbReference>
<keyword evidence="1" id="KW-0456">Lyase</keyword>
<proteinExistence type="predicted"/>
<dbReference type="GO" id="GO:0016829">
    <property type="term" value="F:lyase activity"/>
    <property type="evidence" value="ECO:0007669"/>
    <property type="project" value="UniProtKB-KW"/>
</dbReference>
<keyword evidence="2" id="KW-1185">Reference proteome</keyword>
<evidence type="ECO:0000313" key="2">
    <source>
        <dbReference type="Proteomes" id="UP000030004"/>
    </source>
</evidence>
<protein>
    <submittedName>
        <fullName evidence="1">Deoxyribodipyrimidine photolyase</fullName>
    </submittedName>
</protein>
<dbReference type="EMBL" id="AQQX01000005">
    <property type="protein sequence ID" value="KGM48112.1"/>
    <property type="molecule type" value="Genomic_DNA"/>
</dbReference>
<name>A0A0A0EFX6_9RHOB</name>
<accession>A0A0A0EFX6</accession>
<dbReference type="Pfam" id="PF04244">
    <property type="entry name" value="DPRP"/>
    <property type="match status" value="1"/>
</dbReference>